<organism evidence="10 11">
    <name type="scientific">Sulfobacillus thermosulfidooxidans (strain DSM 9293 / VKM B-1269 / AT-1)</name>
    <dbReference type="NCBI Taxonomy" id="929705"/>
    <lineage>
        <taxon>Bacteria</taxon>
        <taxon>Bacillati</taxon>
        <taxon>Bacillota</taxon>
        <taxon>Clostridia</taxon>
        <taxon>Eubacteriales</taxon>
        <taxon>Clostridiales Family XVII. Incertae Sedis</taxon>
        <taxon>Sulfobacillus</taxon>
    </lineage>
</organism>
<evidence type="ECO:0000256" key="5">
    <source>
        <dbReference type="ARBA" id="ARBA00023172"/>
    </source>
</evidence>
<evidence type="ECO:0000256" key="7">
    <source>
        <dbReference type="SAM" id="MobiDB-lite"/>
    </source>
</evidence>
<feature type="region of interest" description="Disordered" evidence="7">
    <location>
        <begin position="156"/>
        <end position="175"/>
    </location>
</feature>
<evidence type="ECO:0000259" key="9">
    <source>
        <dbReference type="PROSITE" id="PS51900"/>
    </source>
</evidence>
<evidence type="ECO:0000256" key="6">
    <source>
        <dbReference type="PROSITE-ProRule" id="PRU01248"/>
    </source>
</evidence>
<dbReference type="InterPro" id="IPR004107">
    <property type="entry name" value="Integrase_SAM-like_N"/>
</dbReference>
<keyword evidence="4 6" id="KW-0238">DNA-binding</keyword>
<dbReference type="SUPFAM" id="SSF56349">
    <property type="entry name" value="DNA breaking-rejoining enzymes"/>
    <property type="match status" value="1"/>
</dbReference>
<dbReference type="PROSITE" id="PS51900">
    <property type="entry name" value="CB"/>
    <property type="match status" value="1"/>
</dbReference>
<comment type="similarity">
    <text evidence="2">Belongs to the 'phage' integrase family.</text>
</comment>
<evidence type="ECO:0000256" key="4">
    <source>
        <dbReference type="ARBA" id="ARBA00023125"/>
    </source>
</evidence>
<evidence type="ECO:0000256" key="1">
    <source>
        <dbReference type="ARBA" id="ARBA00003283"/>
    </source>
</evidence>
<dbReference type="PROSITE" id="PS51898">
    <property type="entry name" value="TYR_RECOMBINASE"/>
    <property type="match status" value="1"/>
</dbReference>
<keyword evidence="11" id="KW-1185">Reference proteome</keyword>
<dbReference type="PANTHER" id="PTHR30349">
    <property type="entry name" value="PHAGE INTEGRASE-RELATED"/>
    <property type="match status" value="1"/>
</dbReference>
<dbReference type="CDD" id="cd01189">
    <property type="entry name" value="INT_ICEBs1_C_like"/>
    <property type="match status" value="1"/>
</dbReference>
<feature type="domain" description="Core-binding (CB)" evidence="9">
    <location>
        <begin position="70"/>
        <end position="149"/>
    </location>
</feature>
<dbReference type="InterPro" id="IPR002104">
    <property type="entry name" value="Integrase_catalytic"/>
</dbReference>
<proteinExistence type="inferred from homology"/>
<comment type="function">
    <text evidence="1">Site-specific tyrosine recombinase, which acts by catalyzing the cutting and rejoining of the recombining DNA molecules.</text>
</comment>
<evidence type="ECO:0000256" key="2">
    <source>
        <dbReference type="ARBA" id="ARBA00008857"/>
    </source>
</evidence>
<evidence type="ECO:0000256" key="3">
    <source>
        <dbReference type="ARBA" id="ARBA00022908"/>
    </source>
</evidence>
<dbReference type="InterPro" id="IPR011010">
    <property type="entry name" value="DNA_brk_join_enz"/>
</dbReference>
<dbReference type="GO" id="GO:0006310">
    <property type="term" value="P:DNA recombination"/>
    <property type="evidence" value="ECO:0007669"/>
    <property type="project" value="UniProtKB-KW"/>
</dbReference>
<dbReference type="PANTHER" id="PTHR30349:SF91">
    <property type="entry name" value="INTA PROTEIN"/>
    <property type="match status" value="1"/>
</dbReference>
<dbReference type="GO" id="GO:0015074">
    <property type="term" value="P:DNA integration"/>
    <property type="evidence" value="ECO:0007669"/>
    <property type="project" value="UniProtKB-KW"/>
</dbReference>
<dbReference type="AlphaFoldDB" id="A0A1W1WKL0"/>
<dbReference type="RefSeq" id="WP_020373500.1">
    <property type="nucleotide sequence ID" value="NZ_FWWY01000001.1"/>
</dbReference>
<dbReference type="InterPro" id="IPR050090">
    <property type="entry name" value="Tyrosine_recombinase_XerCD"/>
</dbReference>
<dbReference type="Gene3D" id="1.10.150.130">
    <property type="match status" value="1"/>
</dbReference>
<dbReference type="InterPro" id="IPR013762">
    <property type="entry name" value="Integrase-like_cat_sf"/>
</dbReference>
<sequence length="402" mass="45830">MPKRPKDSYAVEPRKLPSGRWKGRVVRYDETGKRREMTQTFDTKREAKQWAEHEAALYRADPNRKPPSDETLAQFCTQWVERLITVAETTRADYRLMCRHVSPALGQKPLKNVTAWDLQTLYTELAQRLAPRTVRYVHAVLHRALKDAVAWGLIPQNPADKARPPQDRPQPISPPPLDDVQAFLAVADHHPLKALWYVMALTGLRRGEALGLQWRDIDWDRRTLTIARTIVEKSGIGRAIHQPKTAAGRRTVAMSSFLYQILREHEGQQRLESQAFTGWQNDAGWVFTTRTGQILSPRNVYRSFQRLLTHAGITRRVRIHDLRHAMASYWLANGVPVKVVSERLGHADIRITLQVYGHLLPHMQAEAAEQMDALIIKPAGETETEAGPQTGRRNSSISEDTP</sequence>
<gene>
    <name evidence="10" type="ORF">SAMN00768000_3069</name>
</gene>
<dbReference type="Gene3D" id="1.10.443.10">
    <property type="entry name" value="Intergrase catalytic core"/>
    <property type="match status" value="1"/>
</dbReference>
<dbReference type="Pfam" id="PF14659">
    <property type="entry name" value="Phage_int_SAM_3"/>
    <property type="match status" value="1"/>
</dbReference>
<dbReference type="GO" id="GO:0003677">
    <property type="term" value="F:DNA binding"/>
    <property type="evidence" value="ECO:0007669"/>
    <property type="project" value="UniProtKB-UniRule"/>
</dbReference>
<dbReference type="OrthoDB" id="9785687at2"/>
<feature type="domain" description="Tyr recombinase" evidence="8">
    <location>
        <begin position="167"/>
        <end position="369"/>
    </location>
</feature>
<dbReference type="EMBL" id="FWWY01000001">
    <property type="protein sequence ID" value="SMC06868.1"/>
    <property type="molecule type" value="Genomic_DNA"/>
</dbReference>
<protein>
    <submittedName>
        <fullName evidence="10">Site-specific recombinase XerD</fullName>
    </submittedName>
</protein>
<keyword evidence="5" id="KW-0233">DNA recombination</keyword>
<dbReference type="InterPro" id="IPR044068">
    <property type="entry name" value="CB"/>
</dbReference>
<dbReference type="Pfam" id="PF00589">
    <property type="entry name" value="Phage_integrase"/>
    <property type="match status" value="1"/>
</dbReference>
<accession>A0A1W1WKL0</accession>
<feature type="region of interest" description="Disordered" evidence="7">
    <location>
        <begin position="379"/>
        <end position="402"/>
    </location>
</feature>
<evidence type="ECO:0000259" key="8">
    <source>
        <dbReference type="PROSITE" id="PS51898"/>
    </source>
</evidence>
<keyword evidence="3" id="KW-0229">DNA integration</keyword>
<reference evidence="11" key="1">
    <citation type="submission" date="2017-04" db="EMBL/GenBank/DDBJ databases">
        <authorList>
            <person name="Varghese N."/>
            <person name="Submissions S."/>
        </authorList>
    </citation>
    <scope>NUCLEOTIDE SEQUENCE [LARGE SCALE GENOMIC DNA]</scope>
    <source>
        <strain evidence="11">DSM 9293</strain>
    </source>
</reference>
<name>A0A1W1WKL0_SULTA</name>
<evidence type="ECO:0000313" key="10">
    <source>
        <dbReference type="EMBL" id="SMC06868.1"/>
    </source>
</evidence>
<feature type="compositionally biased region" description="Polar residues" evidence="7">
    <location>
        <begin position="391"/>
        <end position="402"/>
    </location>
</feature>
<evidence type="ECO:0000313" key="11">
    <source>
        <dbReference type="Proteomes" id="UP000192660"/>
    </source>
</evidence>
<dbReference type="Proteomes" id="UP000192660">
    <property type="component" value="Unassembled WGS sequence"/>
</dbReference>
<dbReference type="InterPro" id="IPR010998">
    <property type="entry name" value="Integrase_recombinase_N"/>
</dbReference>